<gene>
    <name evidence="3" type="ORF">METZ01_LOCUS169446</name>
</gene>
<organism evidence="3">
    <name type="scientific">marine metagenome</name>
    <dbReference type="NCBI Taxonomy" id="408172"/>
    <lineage>
        <taxon>unclassified sequences</taxon>
        <taxon>metagenomes</taxon>
        <taxon>ecological metagenomes</taxon>
    </lineage>
</organism>
<dbReference type="AlphaFoldDB" id="A0A382BT36"/>
<proteinExistence type="predicted"/>
<name>A0A382BT36_9ZZZZ</name>
<evidence type="ECO:0000313" key="3">
    <source>
        <dbReference type="EMBL" id="SVB16592.1"/>
    </source>
</evidence>
<dbReference type="Gene3D" id="3.90.1640.10">
    <property type="entry name" value="inorganic pyrophosphatase (n-terminal core)"/>
    <property type="match status" value="1"/>
</dbReference>
<dbReference type="Pfam" id="PF02272">
    <property type="entry name" value="DHHA1"/>
    <property type="match status" value="1"/>
</dbReference>
<protein>
    <recommendedName>
        <fullName evidence="4">DDH domain-containing protein</fullName>
    </recommendedName>
</protein>
<evidence type="ECO:0000259" key="1">
    <source>
        <dbReference type="Pfam" id="PF01368"/>
    </source>
</evidence>
<dbReference type="GO" id="GO:0003676">
    <property type="term" value="F:nucleic acid binding"/>
    <property type="evidence" value="ECO:0007669"/>
    <property type="project" value="InterPro"/>
</dbReference>
<dbReference type="PANTHER" id="PTHR47618">
    <property type="entry name" value="BIFUNCTIONAL OLIGORIBONUCLEASE AND PAP PHOSPHATASE NRNA"/>
    <property type="match status" value="1"/>
</dbReference>
<dbReference type="InterPro" id="IPR003156">
    <property type="entry name" value="DHHA1_dom"/>
</dbReference>
<accession>A0A382BT36</accession>
<evidence type="ECO:0008006" key="4">
    <source>
        <dbReference type="Google" id="ProtNLM"/>
    </source>
</evidence>
<dbReference type="PANTHER" id="PTHR47618:SF1">
    <property type="entry name" value="BIFUNCTIONAL OLIGORIBONUCLEASE AND PAP PHOSPHATASE NRNA"/>
    <property type="match status" value="1"/>
</dbReference>
<dbReference type="InterPro" id="IPR051319">
    <property type="entry name" value="Oligoribo/pAp-PDE_c-di-AMP_PDE"/>
</dbReference>
<reference evidence="3" key="1">
    <citation type="submission" date="2018-05" db="EMBL/GenBank/DDBJ databases">
        <authorList>
            <person name="Lanie J.A."/>
            <person name="Ng W.-L."/>
            <person name="Kazmierczak K.M."/>
            <person name="Andrzejewski T.M."/>
            <person name="Davidsen T.M."/>
            <person name="Wayne K.J."/>
            <person name="Tettelin H."/>
            <person name="Glass J.I."/>
            <person name="Rusch D."/>
            <person name="Podicherti R."/>
            <person name="Tsui H.-C.T."/>
            <person name="Winkler M.E."/>
        </authorList>
    </citation>
    <scope>NUCLEOTIDE SEQUENCE</scope>
</reference>
<dbReference type="Pfam" id="PF01368">
    <property type="entry name" value="DHH"/>
    <property type="match status" value="1"/>
</dbReference>
<dbReference type="InterPro" id="IPR038763">
    <property type="entry name" value="DHH_sf"/>
</dbReference>
<dbReference type="InterPro" id="IPR001667">
    <property type="entry name" value="DDH_dom"/>
</dbReference>
<evidence type="ECO:0000259" key="2">
    <source>
        <dbReference type="Pfam" id="PF02272"/>
    </source>
</evidence>
<sequence>MKNENIVVLKELLFRKKNIVIIPHANPDGDAIGSSLALMHLLNSIDHNSTVISPNKAPYFLKWSPGFENIMYFDSDKNSCLKFIKNADLIFTLDFNDLDRIGEMSKYVDSSDAKIILIDHHQNPIDYADLVFSDIEIGSTCELLFEIIIELGHEKNIDSKIASCLYLGMMTDTGSFQYSSVTSRTHEIISKLIQKGINQSDIHNKVYNDSSIGKLKVLGSALSNLNVLKELNTAYMYLKRDDLKKFDFQKGDSEGIVNYGLSLKNIIFSVIFIEDVNDENNIKISFRSQDGFSCNEFADKHFNGGGHANAAGGRDDGPIEETILKFKKLINKYKDNLTTNK</sequence>
<dbReference type="EMBL" id="UINC01031094">
    <property type="protein sequence ID" value="SVB16592.1"/>
    <property type="molecule type" value="Genomic_DNA"/>
</dbReference>
<dbReference type="SUPFAM" id="SSF64182">
    <property type="entry name" value="DHH phosphoesterases"/>
    <property type="match status" value="1"/>
</dbReference>
<dbReference type="Gene3D" id="3.10.310.30">
    <property type="match status" value="1"/>
</dbReference>
<feature type="domain" description="DHHA1" evidence="2">
    <location>
        <begin position="238"/>
        <end position="331"/>
    </location>
</feature>
<feature type="domain" description="DDH" evidence="1">
    <location>
        <begin position="18"/>
        <end position="169"/>
    </location>
</feature>